<dbReference type="PANTHER" id="PTHR37944">
    <property type="entry name" value="PORIN B"/>
    <property type="match status" value="1"/>
</dbReference>
<dbReference type="OrthoDB" id="177316at2"/>
<dbReference type="RefSeq" id="WP_013216040.1">
    <property type="nucleotide sequence ID" value="NC_014313.1"/>
</dbReference>
<dbReference type="Pfam" id="PF04966">
    <property type="entry name" value="OprB"/>
    <property type="match status" value="1"/>
</dbReference>
<reference evidence="4" key="1">
    <citation type="journal article" date="2011" name="J. Bacteriol.">
        <title>Genome sequences of eight morphologically diverse alphaproteobacteria.</title>
        <authorList>
            <consortium name="US DOE Joint Genome Institute"/>
            <person name="Brown P.J."/>
            <person name="Kysela D.T."/>
            <person name="Buechlein A."/>
            <person name="Hemmerich C."/>
            <person name="Brun Y.V."/>
        </authorList>
    </citation>
    <scope>NUCLEOTIDE SEQUENCE [LARGE SCALE GENOMIC DNA]</scope>
    <source>
        <strain evidence="4">ATCC 51888 / DSM 1869 / NCIB 11706 / TK 0415</strain>
    </source>
</reference>
<dbReference type="GO" id="GO:0008643">
    <property type="term" value="P:carbohydrate transport"/>
    <property type="evidence" value="ECO:0007669"/>
    <property type="project" value="InterPro"/>
</dbReference>
<dbReference type="Gene3D" id="2.40.160.180">
    <property type="entry name" value="Carbohydrate-selective porin OprB"/>
    <property type="match status" value="1"/>
</dbReference>
<evidence type="ECO:0000313" key="4">
    <source>
        <dbReference type="Proteomes" id="UP000002033"/>
    </source>
</evidence>
<feature type="signal peptide" evidence="2">
    <location>
        <begin position="1"/>
        <end position="26"/>
    </location>
</feature>
<organism evidence="3 4">
    <name type="scientific">Hyphomicrobium denitrificans (strain ATCC 51888 / DSM 1869 / NCIMB 11706 / TK 0415)</name>
    <dbReference type="NCBI Taxonomy" id="582899"/>
    <lineage>
        <taxon>Bacteria</taxon>
        <taxon>Pseudomonadati</taxon>
        <taxon>Pseudomonadota</taxon>
        <taxon>Alphaproteobacteria</taxon>
        <taxon>Hyphomicrobiales</taxon>
        <taxon>Hyphomicrobiaceae</taxon>
        <taxon>Hyphomicrobium</taxon>
    </lineage>
</organism>
<protein>
    <submittedName>
        <fullName evidence="3">Carbohydrate-selective porin OprB</fullName>
    </submittedName>
</protein>
<dbReference type="Proteomes" id="UP000002033">
    <property type="component" value="Chromosome"/>
</dbReference>
<keyword evidence="4" id="KW-1185">Reference proteome</keyword>
<dbReference type="AlphaFoldDB" id="D8JQC7"/>
<dbReference type="PANTHER" id="PTHR37944:SF1">
    <property type="entry name" value="PORIN B"/>
    <property type="match status" value="1"/>
</dbReference>
<evidence type="ECO:0000256" key="1">
    <source>
        <dbReference type="ARBA" id="ARBA00008769"/>
    </source>
</evidence>
<sequence precursor="true">MRSMVKAGAVSALGLLSLGAAAGAWAEDKPVTGVPEESIAAGWNDPVRASFAQRGVLYGLNYTGEYYNVTSGGVSRGSTYNGLIETYVDLDLEKLLGWKGGTIHANAYYVHGIGPTTNTGSSFAVSNLEGFETVRLDELWFEQALLDDKLKLKFGAIAADTEFFVSDTAGAFLNGTFGWAGILATNMVQGGPAYPLTAMGARAQFAPTDNLTILAGIFNGSPANPYADDSQKSNRHGTDFRFGDGALLIVEGAFRYDIGLAGTVKVGGWRQFDAPDGIYQDFNTGETVNQASGLYAIVDQQIWKNGDDQSVSIFGRVSGSPTSHSVMDMYFDTGVVFSGFVPGRAKDAFGAAFGWGQISSDLVRLDPADGRATYESVLELNYTAQICDGVTLTPDFQYFWNPGATQDVGHATVIGARAKVSY</sequence>
<dbReference type="KEGG" id="hdn:Hden_2082"/>
<dbReference type="HOGENOM" id="CLU_029684_3_1_5"/>
<dbReference type="eggNOG" id="COG3659">
    <property type="taxonomic scope" value="Bacteria"/>
</dbReference>
<dbReference type="InterPro" id="IPR007049">
    <property type="entry name" value="Carb-sel_porin_OprB"/>
</dbReference>
<dbReference type="STRING" id="582899.Hden_2082"/>
<dbReference type="GO" id="GO:0015288">
    <property type="term" value="F:porin activity"/>
    <property type="evidence" value="ECO:0007669"/>
    <property type="project" value="InterPro"/>
</dbReference>
<accession>D8JQC7</accession>
<evidence type="ECO:0000313" key="3">
    <source>
        <dbReference type="EMBL" id="ADJ23881.1"/>
    </source>
</evidence>
<proteinExistence type="inferred from homology"/>
<name>D8JQC7_HYPDA</name>
<feature type="chain" id="PRO_5007230867" evidence="2">
    <location>
        <begin position="27"/>
        <end position="422"/>
    </location>
</feature>
<dbReference type="GO" id="GO:0016020">
    <property type="term" value="C:membrane"/>
    <property type="evidence" value="ECO:0007669"/>
    <property type="project" value="InterPro"/>
</dbReference>
<comment type="similarity">
    <text evidence="1 2">Belongs to the OprB family.</text>
</comment>
<dbReference type="EMBL" id="CP002083">
    <property type="protein sequence ID" value="ADJ23881.1"/>
    <property type="molecule type" value="Genomic_DNA"/>
</dbReference>
<dbReference type="InterPro" id="IPR052932">
    <property type="entry name" value="OprB_Porin"/>
</dbReference>
<gene>
    <name evidence="3" type="ordered locus">Hden_2082</name>
</gene>
<keyword evidence="2" id="KW-0732">Signal</keyword>
<dbReference type="InterPro" id="IPR038673">
    <property type="entry name" value="OprB_sf"/>
</dbReference>
<evidence type="ECO:0000256" key="2">
    <source>
        <dbReference type="RuleBase" id="RU363072"/>
    </source>
</evidence>